<protein>
    <submittedName>
        <fullName evidence="3">Conserved uncharacterized protein</fullName>
    </submittedName>
</protein>
<dbReference type="AlphaFoldDB" id="E3FXU1"/>
<feature type="compositionally biased region" description="Basic and acidic residues" evidence="1">
    <location>
        <begin position="268"/>
        <end position="279"/>
    </location>
</feature>
<evidence type="ECO:0000313" key="3">
    <source>
        <dbReference type="EMBL" id="ADO76070.1"/>
    </source>
</evidence>
<dbReference type="Proteomes" id="UP000001351">
    <property type="component" value="Chromosome"/>
</dbReference>
<dbReference type="HOGENOM" id="CLU_902623_0_0_7"/>
<sequence length="311" mass="33480">MKALMRCAALLFCLGAVACVDPEDKASRVHDFRVLGLATEPPELMAPTCEDTPEAQAALSGEVTFRALLVDPVGGGRAIRYTLYACADPEDETCEEAADRVQLAEGTTNEPELALRIRPGALTVADGTPLLARVLAKDPYKGLGGLRMPLMLYARAGEGAGEEAVYAQKLMVFSCPRVAGMAVNQLPVLPGLLLEEAPWAADAVPELTGRGPFVVKVTDVTALQEDYVVPGLRQESVALREAWKVSWHTTLGEFSPEETGGMGFGDGPGRHRTEWEPPKEANTAQDVVFWAVVRDGRGGESWVSRRAHWSP</sequence>
<gene>
    <name evidence="3" type="ordered locus">STAUR_8316</name>
</gene>
<feature type="chain" id="PRO_5003169746" evidence="2">
    <location>
        <begin position="19"/>
        <end position="311"/>
    </location>
</feature>
<proteinExistence type="predicted"/>
<dbReference type="RefSeq" id="WP_013378305.1">
    <property type="nucleotide sequence ID" value="NC_014623.1"/>
</dbReference>
<dbReference type="STRING" id="378806.STAUR_8316"/>
<organism evidence="3 4">
    <name type="scientific">Stigmatella aurantiaca (strain DW4/3-1)</name>
    <dbReference type="NCBI Taxonomy" id="378806"/>
    <lineage>
        <taxon>Bacteria</taxon>
        <taxon>Pseudomonadati</taxon>
        <taxon>Myxococcota</taxon>
        <taxon>Myxococcia</taxon>
        <taxon>Myxococcales</taxon>
        <taxon>Cystobacterineae</taxon>
        <taxon>Archangiaceae</taxon>
        <taxon>Stigmatella</taxon>
    </lineage>
</organism>
<dbReference type="eggNOG" id="ENOG5030RGG">
    <property type="taxonomic scope" value="Bacteria"/>
</dbReference>
<evidence type="ECO:0000256" key="1">
    <source>
        <dbReference type="SAM" id="MobiDB-lite"/>
    </source>
</evidence>
<dbReference type="OrthoDB" id="5501541at2"/>
<dbReference type="KEGG" id="sur:STAUR_8316"/>
<keyword evidence="2" id="KW-0732">Signal</keyword>
<feature type="region of interest" description="Disordered" evidence="1">
    <location>
        <begin position="256"/>
        <end position="280"/>
    </location>
</feature>
<reference evidence="3 4" key="1">
    <citation type="journal article" date="2011" name="Mol. Biol. Evol.">
        <title>Comparative genomic analysis of fruiting body formation in Myxococcales.</title>
        <authorList>
            <person name="Huntley S."/>
            <person name="Hamann N."/>
            <person name="Wegener-Feldbrugge S."/>
            <person name="Treuner-Lange A."/>
            <person name="Kube M."/>
            <person name="Reinhardt R."/>
            <person name="Klages S."/>
            <person name="Muller R."/>
            <person name="Ronning C.M."/>
            <person name="Nierman W.C."/>
            <person name="Sogaard-Andersen L."/>
        </authorList>
    </citation>
    <scope>NUCLEOTIDE SEQUENCE [LARGE SCALE GENOMIC DNA]</scope>
    <source>
        <strain evidence="3 4">DW4/3-1</strain>
    </source>
</reference>
<dbReference type="PROSITE" id="PS51257">
    <property type="entry name" value="PROKAR_LIPOPROTEIN"/>
    <property type="match status" value="1"/>
</dbReference>
<evidence type="ECO:0000313" key="4">
    <source>
        <dbReference type="Proteomes" id="UP000001351"/>
    </source>
</evidence>
<feature type="signal peptide" evidence="2">
    <location>
        <begin position="1"/>
        <end position="18"/>
    </location>
</feature>
<accession>E3FXU1</accession>
<evidence type="ECO:0000256" key="2">
    <source>
        <dbReference type="SAM" id="SignalP"/>
    </source>
</evidence>
<dbReference type="EMBL" id="CP002271">
    <property type="protein sequence ID" value="ADO76070.1"/>
    <property type="molecule type" value="Genomic_DNA"/>
</dbReference>
<keyword evidence="4" id="KW-1185">Reference proteome</keyword>
<name>E3FXU1_STIAD</name>